<proteinExistence type="inferred from homology"/>
<comment type="caution">
    <text evidence="5">The sequence shown here is derived from an EMBL/GenBank/DDBJ whole genome shotgun (WGS) entry which is preliminary data.</text>
</comment>
<dbReference type="Proteomes" id="UP000315303">
    <property type="component" value="Unassembled WGS sequence"/>
</dbReference>
<keyword evidence="2 3" id="KW-0732">Signal</keyword>
<reference evidence="5 6" key="1">
    <citation type="submission" date="2019-01" db="EMBL/GenBank/DDBJ databases">
        <title>Litorilituus lipolytica sp. nov., isolated from intertidal sand of the Yellow Sea in China.</title>
        <authorList>
            <person name="Liu A."/>
        </authorList>
    </citation>
    <scope>NUCLEOTIDE SEQUENCE [LARGE SCALE GENOMIC DNA]</scope>
    <source>
        <strain evidence="5 6">RZ04</strain>
    </source>
</reference>
<gene>
    <name evidence="5" type="ORF">EPA86_15535</name>
</gene>
<keyword evidence="6" id="KW-1185">Reference proteome</keyword>
<dbReference type="RefSeq" id="WP_140605233.1">
    <property type="nucleotide sequence ID" value="NZ_SAWY01000038.1"/>
</dbReference>
<evidence type="ECO:0000256" key="1">
    <source>
        <dbReference type="ARBA" id="ARBA00010333"/>
    </source>
</evidence>
<dbReference type="SMART" id="SM00062">
    <property type="entry name" value="PBPb"/>
    <property type="match status" value="1"/>
</dbReference>
<sequence length="246" mass="28419">MKLLSFLIFPLTLALLPTLVQANDAINVATYIEPPFADKVNGKFVGRNIRLSKLIAKKLNKKVNFITCPMARCILMMQSGQADMIVSVLKTDEREEILTYIEPGINFQKQPISFFTLHTNKVEINSFEDLKSLIIGQVRGARYFEKFDNNNELTKVKITTRSQMIKMLLKGRIDVFIAREESIRPLIDKYNYQKLRIAQYQYLTPVTGYIAISKNSYLQQDIQKFSSIIKQIKDSGELDKVYYKKL</sequence>
<organism evidence="5 6">
    <name type="scientific">Litorilituus lipolyticus</name>
    <dbReference type="NCBI Taxonomy" id="2491017"/>
    <lineage>
        <taxon>Bacteria</taxon>
        <taxon>Pseudomonadati</taxon>
        <taxon>Pseudomonadota</taxon>
        <taxon>Gammaproteobacteria</taxon>
        <taxon>Alteromonadales</taxon>
        <taxon>Colwelliaceae</taxon>
        <taxon>Litorilituus</taxon>
    </lineage>
</organism>
<evidence type="ECO:0000259" key="4">
    <source>
        <dbReference type="SMART" id="SM00062"/>
    </source>
</evidence>
<evidence type="ECO:0000313" key="5">
    <source>
        <dbReference type="EMBL" id="TPH12832.1"/>
    </source>
</evidence>
<comment type="similarity">
    <text evidence="1">Belongs to the bacterial solute-binding protein 3 family.</text>
</comment>
<dbReference type="SUPFAM" id="SSF53850">
    <property type="entry name" value="Periplasmic binding protein-like II"/>
    <property type="match status" value="1"/>
</dbReference>
<evidence type="ECO:0000313" key="6">
    <source>
        <dbReference type="Proteomes" id="UP000315303"/>
    </source>
</evidence>
<feature type="domain" description="Solute-binding protein family 3/N-terminal" evidence="4">
    <location>
        <begin position="25"/>
        <end position="246"/>
    </location>
</feature>
<dbReference type="InterPro" id="IPR001638">
    <property type="entry name" value="Solute-binding_3/MltF_N"/>
</dbReference>
<evidence type="ECO:0000256" key="2">
    <source>
        <dbReference type="ARBA" id="ARBA00022729"/>
    </source>
</evidence>
<dbReference type="PANTHER" id="PTHR35936:SF25">
    <property type="entry name" value="ABC TRANSPORTER SUBSTRATE-BINDING PROTEIN"/>
    <property type="match status" value="1"/>
</dbReference>
<dbReference type="Pfam" id="PF00497">
    <property type="entry name" value="SBP_bac_3"/>
    <property type="match status" value="1"/>
</dbReference>
<dbReference type="PANTHER" id="PTHR35936">
    <property type="entry name" value="MEMBRANE-BOUND LYTIC MUREIN TRANSGLYCOSYLASE F"/>
    <property type="match status" value="1"/>
</dbReference>
<protein>
    <submittedName>
        <fullName evidence="5">Transporter substrate-binding domain-containing protein</fullName>
    </submittedName>
</protein>
<name>A0A502KMK6_9GAMM</name>
<evidence type="ECO:0000256" key="3">
    <source>
        <dbReference type="SAM" id="SignalP"/>
    </source>
</evidence>
<feature type="chain" id="PRO_5021196732" evidence="3">
    <location>
        <begin position="23"/>
        <end position="246"/>
    </location>
</feature>
<feature type="signal peptide" evidence="3">
    <location>
        <begin position="1"/>
        <end position="22"/>
    </location>
</feature>
<dbReference type="AlphaFoldDB" id="A0A502KMK6"/>
<accession>A0A502KMK6</accession>
<dbReference type="OrthoDB" id="370676at2"/>
<dbReference type="EMBL" id="SAWY01000038">
    <property type="protein sequence ID" value="TPH12832.1"/>
    <property type="molecule type" value="Genomic_DNA"/>
</dbReference>
<dbReference type="Gene3D" id="3.40.190.10">
    <property type="entry name" value="Periplasmic binding protein-like II"/>
    <property type="match status" value="2"/>
</dbReference>